<dbReference type="PRINTS" id="PR00040">
    <property type="entry name" value="HTHMERR"/>
</dbReference>
<keyword evidence="4" id="KW-0804">Transcription</keyword>
<keyword evidence="3" id="KW-0238">DNA-binding</keyword>
<dbReference type="InterPro" id="IPR047057">
    <property type="entry name" value="MerR_fam"/>
</dbReference>
<gene>
    <name evidence="7" type="ORF">SLA_5803</name>
</gene>
<sequence length="168" mass="18249">MERPEPAVSVVMRARLRLNVGMKSSERHQGPLSVGAAAARFGLAPHVLRHWEAVGLLAPARDPAGRRRYGAADLVRIAVVLRAKEAGLPLDTIRLLTATADPARRREAIRDEAAALRARIVAARASLDLLERALACDHEDIARCPHFQRAVADRVSLPGPAPHPRTEP</sequence>
<reference evidence="7 8" key="1">
    <citation type="journal article" date="2016" name="Genome Announc.">
        <title>Complete Genome Sequence of Thiostrepton-Producing Streptomyces laurentii ATCC 31255.</title>
        <authorList>
            <person name="Doi K."/>
            <person name="Fujino Y."/>
            <person name="Nagayoshi Y."/>
            <person name="Ohshima T."/>
            <person name="Ogata S."/>
        </authorList>
    </citation>
    <scope>NUCLEOTIDE SEQUENCE [LARGE SCALE GENOMIC DNA]</scope>
    <source>
        <strain evidence="7 8">ATCC 31255</strain>
    </source>
</reference>
<dbReference type="Proteomes" id="UP000217676">
    <property type="component" value="Chromosome"/>
</dbReference>
<dbReference type="Gene3D" id="1.10.1660.10">
    <property type="match status" value="1"/>
</dbReference>
<evidence type="ECO:0000256" key="4">
    <source>
        <dbReference type="ARBA" id="ARBA00023163"/>
    </source>
</evidence>
<dbReference type="EMBL" id="AP017424">
    <property type="protein sequence ID" value="BAU86672.1"/>
    <property type="molecule type" value="Genomic_DNA"/>
</dbReference>
<feature type="coiled-coil region" evidence="5">
    <location>
        <begin position="106"/>
        <end position="133"/>
    </location>
</feature>
<keyword evidence="2" id="KW-0805">Transcription regulation</keyword>
<dbReference type="KEGG" id="slau:SLA_5803"/>
<dbReference type="PANTHER" id="PTHR30204:SF69">
    <property type="entry name" value="MERR-FAMILY TRANSCRIPTIONAL REGULATOR"/>
    <property type="match status" value="1"/>
</dbReference>
<evidence type="ECO:0000259" key="6">
    <source>
        <dbReference type="PROSITE" id="PS50937"/>
    </source>
</evidence>
<accession>A0A169P739</accession>
<evidence type="ECO:0000313" key="7">
    <source>
        <dbReference type="EMBL" id="BAU86672.1"/>
    </source>
</evidence>
<evidence type="ECO:0000256" key="1">
    <source>
        <dbReference type="ARBA" id="ARBA00022491"/>
    </source>
</evidence>
<evidence type="ECO:0000313" key="8">
    <source>
        <dbReference type="Proteomes" id="UP000217676"/>
    </source>
</evidence>
<name>A0A169P739_STRLU</name>
<evidence type="ECO:0000256" key="2">
    <source>
        <dbReference type="ARBA" id="ARBA00023015"/>
    </source>
</evidence>
<dbReference type="PANTHER" id="PTHR30204">
    <property type="entry name" value="REDOX-CYCLING DRUG-SENSING TRANSCRIPTIONAL ACTIVATOR SOXR"/>
    <property type="match status" value="1"/>
</dbReference>
<proteinExistence type="predicted"/>
<feature type="domain" description="HTH merR-type" evidence="6">
    <location>
        <begin position="31"/>
        <end position="99"/>
    </location>
</feature>
<dbReference type="AlphaFoldDB" id="A0A169P739"/>
<dbReference type="SMART" id="SM00422">
    <property type="entry name" value="HTH_MERR"/>
    <property type="match status" value="1"/>
</dbReference>
<evidence type="ECO:0000256" key="5">
    <source>
        <dbReference type="SAM" id="Coils"/>
    </source>
</evidence>
<dbReference type="GO" id="GO:0003700">
    <property type="term" value="F:DNA-binding transcription factor activity"/>
    <property type="evidence" value="ECO:0007669"/>
    <property type="project" value="InterPro"/>
</dbReference>
<keyword evidence="5" id="KW-0175">Coiled coil</keyword>
<dbReference type="SUPFAM" id="SSF46955">
    <property type="entry name" value="Putative DNA-binding domain"/>
    <property type="match status" value="1"/>
</dbReference>
<keyword evidence="1" id="KW-0678">Repressor</keyword>
<evidence type="ECO:0000256" key="3">
    <source>
        <dbReference type="ARBA" id="ARBA00023125"/>
    </source>
</evidence>
<dbReference type="InterPro" id="IPR000551">
    <property type="entry name" value="MerR-type_HTH_dom"/>
</dbReference>
<keyword evidence="8" id="KW-1185">Reference proteome</keyword>
<dbReference type="CDD" id="cd00592">
    <property type="entry name" value="HTH_MerR-like"/>
    <property type="match status" value="1"/>
</dbReference>
<dbReference type="Pfam" id="PF13411">
    <property type="entry name" value="MerR_1"/>
    <property type="match status" value="1"/>
</dbReference>
<dbReference type="InterPro" id="IPR009061">
    <property type="entry name" value="DNA-bd_dom_put_sf"/>
</dbReference>
<dbReference type="GO" id="GO:0003677">
    <property type="term" value="F:DNA binding"/>
    <property type="evidence" value="ECO:0007669"/>
    <property type="project" value="UniProtKB-KW"/>
</dbReference>
<organism evidence="7 8">
    <name type="scientific">Streptomyces laurentii</name>
    <dbReference type="NCBI Taxonomy" id="39478"/>
    <lineage>
        <taxon>Bacteria</taxon>
        <taxon>Bacillati</taxon>
        <taxon>Actinomycetota</taxon>
        <taxon>Actinomycetes</taxon>
        <taxon>Kitasatosporales</taxon>
        <taxon>Streptomycetaceae</taxon>
        <taxon>Streptomyces</taxon>
    </lineage>
</organism>
<protein>
    <submittedName>
        <fullName evidence="7">Regulatory protein</fullName>
    </submittedName>
</protein>
<dbReference type="PROSITE" id="PS50937">
    <property type="entry name" value="HTH_MERR_2"/>
    <property type="match status" value="1"/>
</dbReference>